<keyword evidence="1" id="KW-0479">Metal-binding</keyword>
<sequence length="382" mass="43295">MKVGENGLLPRSEHGECHHRPEDYCFLAGDPRVNEQPGLVAMHTLWVLLHNRIAEKLQHVRPKDDPEHIFHLSRKILVGIMQNIFYSEWLPLVLSKDVRGAYGLLTGYRVAYSTSVDPSIINAFSAAAFRFGHTLIPREYNVSGVIFPLRKLFFRPDLVFDNFHGMLKALVDPTNDDMQARQIDQHLVVEVTGHLFEPADQEPDAPSRGLDLAALNIQRGRDHGLPPHNEFRKICGLPAIQSFDEFGPIGASLSSVYNSVDDIDLFTGGLLESADAPGKLGPTFSCIIATQLSALKFGDRFYFETTRSPEGFNDEQLKSIRRVTLSKVLCFFPGDYEFKDKKGDVIRHIQRDAFIVPSDTNTLRPCKRLRRKFLNFALWEQH</sequence>
<feature type="binding site" description="axial binding residue" evidence="1">
    <location>
        <position position="133"/>
    </location>
    <ligand>
        <name>heme b</name>
        <dbReference type="ChEBI" id="CHEBI:60344"/>
    </ligand>
    <ligandPart>
        <name>Fe</name>
        <dbReference type="ChEBI" id="CHEBI:18248"/>
    </ligandPart>
</feature>
<evidence type="ECO:0000313" key="3">
    <source>
        <dbReference type="Proteomes" id="UP001374579"/>
    </source>
</evidence>
<dbReference type="PANTHER" id="PTHR11475:SF134">
    <property type="entry name" value="LD42267P"/>
    <property type="match status" value="1"/>
</dbReference>
<dbReference type="PROSITE" id="PS50292">
    <property type="entry name" value="PEROXIDASE_3"/>
    <property type="match status" value="1"/>
</dbReference>
<dbReference type="Proteomes" id="UP001374579">
    <property type="component" value="Unassembled WGS sequence"/>
</dbReference>
<gene>
    <name evidence="2" type="ORF">V1264_020903</name>
</gene>
<dbReference type="InterPro" id="IPR037120">
    <property type="entry name" value="Haem_peroxidase_sf_animal"/>
</dbReference>
<reference evidence="2 3" key="1">
    <citation type="submission" date="2024-02" db="EMBL/GenBank/DDBJ databases">
        <title>Chromosome-scale genome assembly of the rough periwinkle Littorina saxatilis.</title>
        <authorList>
            <person name="De Jode A."/>
            <person name="Faria R."/>
            <person name="Formenti G."/>
            <person name="Sims Y."/>
            <person name="Smith T.P."/>
            <person name="Tracey A."/>
            <person name="Wood J.M.D."/>
            <person name="Zagrodzka Z.B."/>
            <person name="Johannesson K."/>
            <person name="Butlin R.K."/>
            <person name="Leder E.H."/>
        </authorList>
    </citation>
    <scope>NUCLEOTIDE SEQUENCE [LARGE SCALE GENOMIC DNA]</scope>
    <source>
        <strain evidence="2">Snail1</strain>
        <tissue evidence="2">Muscle</tissue>
    </source>
</reference>
<keyword evidence="3" id="KW-1185">Reference proteome</keyword>
<evidence type="ECO:0000256" key="1">
    <source>
        <dbReference type="PIRSR" id="PIRSR619791-2"/>
    </source>
</evidence>
<comment type="caution">
    <text evidence="2">The sequence shown here is derived from an EMBL/GenBank/DDBJ whole genome shotgun (WGS) entry which is preliminary data.</text>
</comment>
<organism evidence="2 3">
    <name type="scientific">Littorina saxatilis</name>
    <dbReference type="NCBI Taxonomy" id="31220"/>
    <lineage>
        <taxon>Eukaryota</taxon>
        <taxon>Metazoa</taxon>
        <taxon>Spiralia</taxon>
        <taxon>Lophotrochozoa</taxon>
        <taxon>Mollusca</taxon>
        <taxon>Gastropoda</taxon>
        <taxon>Caenogastropoda</taxon>
        <taxon>Littorinimorpha</taxon>
        <taxon>Littorinoidea</taxon>
        <taxon>Littorinidae</taxon>
        <taxon>Littorina</taxon>
    </lineage>
</organism>
<dbReference type="InterPro" id="IPR019791">
    <property type="entry name" value="Haem_peroxidase_animal"/>
</dbReference>
<dbReference type="GO" id="GO:0004601">
    <property type="term" value="F:peroxidase activity"/>
    <property type="evidence" value="ECO:0007669"/>
    <property type="project" value="InterPro"/>
</dbReference>
<dbReference type="PANTHER" id="PTHR11475">
    <property type="entry name" value="OXIDASE/PEROXIDASE"/>
    <property type="match status" value="1"/>
</dbReference>
<name>A0AAN9GC25_9CAEN</name>
<evidence type="ECO:0008006" key="4">
    <source>
        <dbReference type="Google" id="ProtNLM"/>
    </source>
</evidence>
<keyword evidence="1" id="KW-0349">Heme</keyword>
<dbReference type="GO" id="GO:0020037">
    <property type="term" value="F:heme binding"/>
    <property type="evidence" value="ECO:0007669"/>
    <property type="project" value="InterPro"/>
</dbReference>
<accession>A0AAN9GC25</accession>
<dbReference type="PRINTS" id="PR00457">
    <property type="entry name" value="ANPEROXIDASE"/>
</dbReference>
<dbReference type="Pfam" id="PF03098">
    <property type="entry name" value="An_peroxidase"/>
    <property type="match status" value="1"/>
</dbReference>
<keyword evidence="1" id="KW-0408">Iron</keyword>
<dbReference type="EMBL" id="JBAMIC010000010">
    <property type="protein sequence ID" value="KAK7102722.1"/>
    <property type="molecule type" value="Genomic_DNA"/>
</dbReference>
<protein>
    <recommendedName>
        <fullName evidence="4">Peroxidase</fullName>
    </recommendedName>
</protein>
<evidence type="ECO:0000313" key="2">
    <source>
        <dbReference type="EMBL" id="KAK7102722.1"/>
    </source>
</evidence>
<dbReference type="GO" id="GO:0006979">
    <property type="term" value="P:response to oxidative stress"/>
    <property type="evidence" value="ECO:0007669"/>
    <property type="project" value="InterPro"/>
</dbReference>
<dbReference type="Gene3D" id="1.10.640.10">
    <property type="entry name" value="Haem peroxidase domain superfamily, animal type"/>
    <property type="match status" value="1"/>
</dbReference>
<proteinExistence type="predicted"/>
<dbReference type="InterPro" id="IPR010255">
    <property type="entry name" value="Haem_peroxidase_sf"/>
</dbReference>
<dbReference type="SUPFAM" id="SSF48113">
    <property type="entry name" value="Heme-dependent peroxidases"/>
    <property type="match status" value="1"/>
</dbReference>
<dbReference type="AlphaFoldDB" id="A0AAN9GC25"/>
<dbReference type="GO" id="GO:0046872">
    <property type="term" value="F:metal ion binding"/>
    <property type="evidence" value="ECO:0007669"/>
    <property type="project" value="UniProtKB-KW"/>
</dbReference>